<organism evidence="1 2">
    <name type="scientific">Parvibacter caecicola</name>
    <dbReference type="NCBI Taxonomy" id="747645"/>
    <lineage>
        <taxon>Bacteria</taxon>
        <taxon>Bacillati</taxon>
        <taxon>Actinomycetota</taxon>
        <taxon>Coriobacteriia</taxon>
        <taxon>Coriobacteriales</taxon>
        <taxon>Coriobacteriaceae</taxon>
        <taxon>Parvibacter</taxon>
    </lineage>
</organism>
<comment type="caution">
    <text evidence="1">The sequence shown here is derived from an EMBL/GenBank/DDBJ whole genome shotgun (WGS) entry which is preliminary data.</text>
</comment>
<dbReference type="GeneID" id="93356873"/>
<dbReference type="SUPFAM" id="SSF89550">
    <property type="entry name" value="PHP domain-like"/>
    <property type="match status" value="1"/>
</dbReference>
<name>A0A7W5D1F4_9ACTN</name>
<dbReference type="EMBL" id="JACHYA010000002">
    <property type="protein sequence ID" value="MBB3171011.1"/>
    <property type="molecule type" value="Genomic_DNA"/>
</dbReference>
<gene>
    <name evidence="1" type="ORF">FHR31_000823</name>
</gene>
<sequence>MRIDLHCHTNKTKSGDPVSRNVDKELLCKKAELAGVDLIAITNHNDFDFEQYQDFSNQDICIVWPGVELDGISKNASKAFHVIVVADPAEVDSFNEALSKLINGQKPDDFSADLEEIVAAFIALNTLFIPHYADKAKAIGEEDKKLFEELVPRERLFLEPKDLRTVGICAFHGDNMIIGSDVRDWAHYEECNFAELRLPVSSFEQLKMLAKRDTTVVQHLLDAKTLSPFTIHPVDNESFNLEIYNDVNIVFGEKGTGKSRILDSIASELKLQGKRCVHYAGSKRDEDLAKLLEKTTVTRSAAVLGVDSCENDFSTILNWNEPAVTPIKDYLDWIRTNGNDDAKIKMCIVKMTSFGVPDETELTSLGNDANNADAIKKAIAKIDLGKYLTQDEEQTLQAILGILEAKIIEKQTKEFVRVETLKVSEFTINTLKTLVAGSKGSKPIPTTVGFEAYACARLELAHALRCICSALEAPTKSDPEYLGPLDGKGDLFITTEWSMFSGNSTKDHYSGTYTQVKNHVAAFKAANKNALKIDYRNSLKKLTDLLEGSGYINLDCFVGVDRFLTTKDGKKYEPSNGEKGILLLRRALDREASFYLIDEPELGMGNTFIEDSIRPKLIELGRLNKTVVVATHNANIAVRCLPYRSIYREHVSGDEYRTYIGNPFVDKLTDITDQSNSLNWTETSLRTLEGGREAFDERGYIYDSASC</sequence>
<evidence type="ECO:0000313" key="1">
    <source>
        <dbReference type="EMBL" id="MBB3171011.1"/>
    </source>
</evidence>
<dbReference type="SUPFAM" id="SSF52540">
    <property type="entry name" value="P-loop containing nucleoside triphosphate hydrolases"/>
    <property type="match status" value="1"/>
</dbReference>
<dbReference type="InterPro" id="IPR027417">
    <property type="entry name" value="P-loop_NTPase"/>
</dbReference>
<proteinExistence type="predicted"/>
<accession>A0A7W5D1F4</accession>
<dbReference type="AlphaFoldDB" id="A0A7W5D1F4"/>
<dbReference type="Gene3D" id="3.20.20.140">
    <property type="entry name" value="Metal-dependent hydrolases"/>
    <property type="match status" value="1"/>
</dbReference>
<evidence type="ECO:0000313" key="2">
    <source>
        <dbReference type="Proteomes" id="UP000530850"/>
    </source>
</evidence>
<dbReference type="RefSeq" id="WP_148041098.1">
    <property type="nucleotide sequence ID" value="NZ_JACHYA010000002.1"/>
</dbReference>
<dbReference type="Proteomes" id="UP000530850">
    <property type="component" value="Unassembled WGS sequence"/>
</dbReference>
<dbReference type="InterPro" id="IPR016195">
    <property type="entry name" value="Pol/histidinol_Pase-like"/>
</dbReference>
<protein>
    <submittedName>
        <fullName evidence="1">Putative ATPase</fullName>
    </submittedName>
</protein>
<reference evidence="1 2" key="1">
    <citation type="submission" date="2020-08" db="EMBL/GenBank/DDBJ databases">
        <title>Sequencing the genomes of 1000 actinobacteria strains.</title>
        <authorList>
            <person name="Klenk H.-P."/>
        </authorList>
    </citation>
    <scope>NUCLEOTIDE SEQUENCE [LARGE SCALE GENOMIC DNA]</scope>
    <source>
        <strain evidence="1 2">DSM 22242</strain>
    </source>
</reference>